<organism evidence="3">
    <name type="scientific">uncultured Caudovirales phage</name>
    <dbReference type="NCBI Taxonomy" id="2100421"/>
    <lineage>
        <taxon>Viruses</taxon>
        <taxon>Duplodnaviria</taxon>
        <taxon>Heunggongvirae</taxon>
        <taxon>Uroviricota</taxon>
        <taxon>Caudoviricetes</taxon>
        <taxon>Peduoviridae</taxon>
        <taxon>Maltschvirus</taxon>
        <taxon>Maltschvirus maltsch</taxon>
    </lineage>
</organism>
<evidence type="ECO:0000256" key="2">
    <source>
        <dbReference type="SAM" id="Phobius"/>
    </source>
</evidence>
<evidence type="ECO:0000313" key="3">
    <source>
        <dbReference type="EMBL" id="CAB4162516.1"/>
    </source>
</evidence>
<feature type="region of interest" description="Disordered" evidence="1">
    <location>
        <begin position="91"/>
        <end position="117"/>
    </location>
</feature>
<name>A0A6J5NXW1_9CAUD</name>
<dbReference type="EMBL" id="LR796734">
    <property type="protein sequence ID" value="CAB4162516.1"/>
    <property type="molecule type" value="Genomic_DNA"/>
</dbReference>
<keyword evidence="2" id="KW-0812">Transmembrane</keyword>
<proteinExistence type="predicted"/>
<gene>
    <name evidence="3" type="ORF">UFOVP787_52</name>
</gene>
<accession>A0A6J5NXW1</accession>
<keyword evidence="2" id="KW-1133">Transmembrane helix</keyword>
<feature type="transmembrane region" description="Helical" evidence="2">
    <location>
        <begin position="6"/>
        <end position="26"/>
    </location>
</feature>
<keyword evidence="2" id="KW-0472">Membrane</keyword>
<reference evidence="3" key="1">
    <citation type="submission" date="2020-04" db="EMBL/GenBank/DDBJ databases">
        <authorList>
            <person name="Chiriac C."/>
            <person name="Salcher M."/>
            <person name="Ghai R."/>
            <person name="Kavagutti S V."/>
        </authorList>
    </citation>
    <scope>NUCLEOTIDE SEQUENCE</scope>
</reference>
<protein>
    <submittedName>
        <fullName evidence="3">Uncharacterized protein</fullName>
    </submittedName>
</protein>
<sequence>MFPNKYIVYAGLVILSIAIFGTYMVVHDNAIRQQAMLEANNKQLEKIIEDQNKFFKTINAINETQKQIISDMNQKNDQLTSQLKDLNDYLNSDEANKDSRPSSKVLQNTFKELMRKK</sequence>
<evidence type="ECO:0000256" key="1">
    <source>
        <dbReference type="SAM" id="MobiDB-lite"/>
    </source>
</evidence>